<evidence type="ECO:0000256" key="3">
    <source>
        <dbReference type="ARBA" id="ARBA00022558"/>
    </source>
</evidence>
<comment type="caution">
    <text evidence="8">The sequence shown here is derived from an EMBL/GenBank/DDBJ whole genome shotgun (WGS) entry which is preliminary data.</text>
</comment>
<protein>
    <recommendedName>
        <fullName evidence="7">PilY1 beta-propeller domain-containing protein</fullName>
    </recommendedName>
</protein>
<accession>A0A0S8FV59</accession>
<dbReference type="PATRIC" id="fig|1703779.3.peg.2042"/>
<comment type="similarity">
    <text evidence="2">Belongs to the PilY1 family.</text>
</comment>
<dbReference type="AlphaFoldDB" id="A0A0S8FV59"/>
<dbReference type="SUPFAM" id="SSF50998">
    <property type="entry name" value="Quinoprotein alcohol dehydrogenase-like"/>
    <property type="match status" value="1"/>
</dbReference>
<evidence type="ECO:0000256" key="4">
    <source>
        <dbReference type="ARBA" id="ARBA00022723"/>
    </source>
</evidence>
<evidence type="ECO:0000256" key="2">
    <source>
        <dbReference type="ARBA" id="ARBA00008387"/>
    </source>
</evidence>
<feature type="domain" description="PilY1 beta-propeller" evidence="7">
    <location>
        <begin position="654"/>
        <end position="913"/>
    </location>
</feature>
<evidence type="ECO:0000256" key="5">
    <source>
        <dbReference type="ARBA" id="ARBA00022837"/>
    </source>
</evidence>
<comment type="subcellular location">
    <subcellularLocation>
        <location evidence="1">Fimbrium</location>
    </subcellularLocation>
</comment>
<evidence type="ECO:0000256" key="6">
    <source>
        <dbReference type="ARBA" id="ARBA00023263"/>
    </source>
</evidence>
<dbReference type="EMBL" id="LJUJ01000002">
    <property type="protein sequence ID" value="KPK64566.1"/>
    <property type="molecule type" value="Genomic_DNA"/>
</dbReference>
<dbReference type="InterPro" id="IPR008707">
    <property type="entry name" value="B-propeller_PilY1"/>
</dbReference>
<keyword evidence="5" id="KW-0106">Calcium</keyword>
<keyword evidence="6" id="KW-0281">Fimbrium</keyword>
<dbReference type="GO" id="GO:0009289">
    <property type="term" value="C:pilus"/>
    <property type="evidence" value="ECO:0007669"/>
    <property type="project" value="UniProtKB-SubCell"/>
</dbReference>
<dbReference type="GO" id="GO:0046872">
    <property type="term" value="F:metal ion binding"/>
    <property type="evidence" value="ECO:0007669"/>
    <property type="project" value="UniProtKB-KW"/>
</dbReference>
<keyword evidence="4" id="KW-0479">Metal-binding</keyword>
<name>A0A0S8FV59_UNCW3</name>
<keyword evidence="3" id="KW-1029">Fimbrium biogenesis</keyword>
<dbReference type="Pfam" id="PF05567">
    <property type="entry name" value="T4P_PilY1"/>
    <property type="match status" value="1"/>
</dbReference>
<sequence length="1160" mass="129309">MNVSSKEKIGKIMYSSVLIFLIPFFATSQEITPYCCAPPFVTEVVVPNILLSLDNSGSMYDRAYAATSTTTSDTTSYYGYFKPDSNYRWNVNRFVSDPTGPFPGRILNWACMSRADVAKKVLTGGKGNVLGSVARLLSEGRLSWTKTYQRNASNYNTITVTHAGNDATLLTITATGNNPPINATLTNAPVEVDIPESEYRGVLDQIGDKDDDRHWDQDAPLFGLWHYNYDRGGYIRDYIGDPDIIDMRNHINDMKCENWTPLAENYFEILHFFSQADPYYFNADYSPNPGGLHDPYYDKYLRDMAFCRKSFVIMITDGESTQDQEIPDWDGTMPNCTNLQNYWDGILPLLPSNGTDYLDDICLYGHVNDLRPGVGSGWGNRELDDDQSVECFVIYAFGTIGSDLLKDAAKCGGFTDKNGDRLPGPDPIEWDKDGDGIPDNYHEAEHGRDLENAILNVLVDIQAKISSASGVSMLSVGTKAGGSTVQGQFYPRRKFITGEILNWIGSCQSLWLDPFGNLREDSQADAILHLLNDYVITMEWDGTNVMVTRYQDIAGNGDSLIQVDAAPIEELQPIWDAGTWLWENFNPPSQRNVFTLIGNTMTNFNIANDVVLRPYLGIGYTVPQADTIIQYVRGVDYNAAGMRSRTANGRVWKLGDVINSGAALVSAPLERYDFIYGDMSYARYYNHYRERRQVVYVGANDGMLHAFNAGKMILSGDNPLTPAQIDPAGFDLGAELWAYAPYNLLPHLRWLSHPDYCHVYYVDLKPYITDAQIFPDDPVHIDGWGTLLIGGMRLGGTVITNESDTCSSAYFAIDVTDPLNPEPLWEFTDPTLQYTVCYPTVVKVKGSWFLAIGSGPITCGGDCLQNGKIFILDLRTGLLLRTFTLPDAQSFIADIFACDWGIDYTVDRIYFGDCHYVGAPVKDWQGKIYRIETNDEIDPNLWTMNMIMDLEQPITAEGSVATDEYNNLWIYFGAGRLFSDIDESNPTSHVYVGFRDDTTHTTDYTQLYDVTNIEVDTNGLVQPGDMPFDSLVTLVNNRLGWYRFFDQPGERNLTSSLVLGGAVLFTTFIPSGDICSYGGYGNLYALYYRTGTAYTKAFLGDTLGYNRTKLSLGSGYPSEPALYVSADQTKVFIQVGGGIVSPETGIPGMPRAGVILWKGR</sequence>
<dbReference type="Proteomes" id="UP000051373">
    <property type="component" value="Unassembled WGS sequence"/>
</dbReference>
<evidence type="ECO:0000256" key="1">
    <source>
        <dbReference type="ARBA" id="ARBA00004561"/>
    </source>
</evidence>
<dbReference type="InterPro" id="IPR011047">
    <property type="entry name" value="Quinoprotein_ADH-like_sf"/>
</dbReference>
<reference evidence="8 9" key="1">
    <citation type="journal article" date="2015" name="Microbiome">
        <title>Genomic resolution of linkages in carbon, nitrogen, and sulfur cycling among widespread estuary sediment bacteria.</title>
        <authorList>
            <person name="Baker B.J."/>
            <person name="Lazar C.S."/>
            <person name="Teske A.P."/>
            <person name="Dick G.J."/>
        </authorList>
    </citation>
    <scope>NUCLEOTIDE SEQUENCE [LARGE SCALE GENOMIC DNA]</scope>
    <source>
        <strain evidence="8">SM23_42</strain>
    </source>
</reference>
<gene>
    <name evidence="8" type="ORF">AMJ83_02380</name>
</gene>
<organism evidence="8 9">
    <name type="scientific">candidate division WOR_3 bacterium SM23_42</name>
    <dbReference type="NCBI Taxonomy" id="1703779"/>
    <lineage>
        <taxon>Bacteria</taxon>
        <taxon>Bacteria division WOR-3</taxon>
    </lineage>
</organism>
<dbReference type="STRING" id="1703779.AMJ83_02380"/>
<evidence type="ECO:0000313" key="8">
    <source>
        <dbReference type="EMBL" id="KPK64566.1"/>
    </source>
</evidence>
<evidence type="ECO:0000259" key="7">
    <source>
        <dbReference type="Pfam" id="PF05567"/>
    </source>
</evidence>
<proteinExistence type="inferred from homology"/>
<evidence type="ECO:0000313" key="9">
    <source>
        <dbReference type="Proteomes" id="UP000051373"/>
    </source>
</evidence>